<feature type="compositionally biased region" description="Pro residues" evidence="1">
    <location>
        <begin position="395"/>
        <end position="406"/>
    </location>
</feature>
<organism evidence="3 4">
    <name type="scientific">Rhodoplanes elegans</name>
    <dbReference type="NCBI Taxonomy" id="29408"/>
    <lineage>
        <taxon>Bacteria</taxon>
        <taxon>Pseudomonadati</taxon>
        <taxon>Pseudomonadota</taxon>
        <taxon>Alphaproteobacteria</taxon>
        <taxon>Hyphomicrobiales</taxon>
        <taxon>Nitrobacteraceae</taxon>
        <taxon>Rhodoplanes</taxon>
    </lineage>
</organism>
<protein>
    <recommendedName>
        <fullName evidence="2">Tape measure protein N-terminal domain-containing protein</fullName>
    </recommendedName>
</protein>
<keyword evidence="4" id="KW-1185">Reference proteome</keyword>
<gene>
    <name evidence="3" type="ORF">CH338_05975</name>
</gene>
<dbReference type="NCBIfam" id="TIGR02675">
    <property type="entry name" value="tape_meas_nterm"/>
    <property type="match status" value="1"/>
</dbReference>
<sequence length="744" mass="77664">MAESVQVARLVASFEANSRKFDQSIRKIEADSRRTAALLKQHLGAGGRLTEGLDASFAKSARAAEASLAKVSGSALGAEASLVALRRGFVLLAGAVSVQQVGQLADQYTTLQNALKISGLEGDSLSKVYRQLYESAQSNAVPIEALVKLYGRVSSAQKELHASSSELIKLTDAVALALKVAGTDATEASGALLQLGQALAGGKVQAEEYNSLLDGARPILQAAAAGLKEAGGSVGELTKLVKDGKVSSEAFFRAILAGVPVLEQAAKSADPTLSSAWVKLKNRMVDAAGATDSATGATKALVQIMEGLGRAMDKVSGRSWVDNIDGFRDSVRAVEITKELIELEKQLAAAGALAGQTKLRGDYAMAQTLQTRINSLNDEFNRIKDRGLKATMSPPVEPTTKPPVTIPPDKQVSIEKFPVKEDKDKGGADTNAFERAVAQTQKHIAVMTAENAVIGQNAEARERARTVAMLETAAKEANAEAGMKNTAVTEAQRAKINEVADAMEKAAQRERLLTEAFMRIDRAADTAADAFTSYVTGSQTASQAFKNFADSVISDLIRMEAKASIMNLFGYGSAGSSGGSILSGLKSFLGFAGGGLVQGAGTATSDSIPARLSAGEFVVRAEATRRTLPLLHAINESGGRVPRFASGGLVGDFMAAGDRAVMASLDGASRAPPALAKLSQGTPIAVNVVVNNNASAAVKTESRRNSDGGLDLEVIIDQAQARNIGRPGSATDAALATRNRLVRR</sequence>
<proteinExistence type="predicted"/>
<reference evidence="3 4" key="1">
    <citation type="submission" date="2017-07" db="EMBL/GenBank/DDBJ databases">
        <title>Draft Genome Sequences of Select Purple Nonsulfur Bacteria.</title>
        <authorList>
            <person name="Lasarre B."/>
            <person name="Mckinlay J.B."/>
        </authorList>
    </citation>
    <scope>NUCLEOTIDE SEQUENCE [LARGE SCALE GENOMIC DNA]</scope>
    <source>
        <strain evidence="3 4">DSM 11907</strain>
    </source>
</reference>
<dbReference type="RefSeq" id="WP_111356220.1">
    <property type="nucleotide sequence ID" value="NZ_NHSK01000077.1"/>
</dbReference>
<evidence type="ECO:0000313" key="4">
    <source>
        <dbReference type="Proteomes" id="UP000248863"/>
    </source>
</evidence>
<name>A0A327KS51_9BRAD</name>
<comment type="caution">
    <text evidence="3">The sequence shown here is derived from an EMBL/GenBank/DDBJ whole genome shotgun (WGS) entry which is preliminary data.</text>
</comment>
<dbReference type="EMBL" id="NPEU01000039">
    <property type="protein sequence ID" value="RAI40533.1"/>
    <property type="molecule type" value="Genomic_DNA"/>
</dbReference>
<evidence type="ECO:0000313" key="3">
    <source>
        <dbReference type="EMBL" id="RAI40533.1"/>
    </source>
</evidence>
<dbReference type="InterPro" id="IPR013491">
    <property type="entry name" value="Tape_meas_N"/>
</dbReference>
<dbReference type="AlphaFoldDB" id="A0A327KS51"/>
<evidence type="ECO:0000259" key="2">
    <source>
        <dbReference type="Pfam" id="PF20155"/>
    </source>
</evidence>
<dbReference type="Pfam" id="PF20155">
    <property type="entry name" value="TMP_3"/>
    <property type="match status" value="1"/>
</dbReference>
<feature type="domain" description="Tape measure protein N-terminal" evidence="2">
    <location>
        <begin position="100"/>
        <end position="292"/>
    </location>
</feature>
<feature type="region of interest" description="Disordered" evidence="1">
    <location>
        <begin position="390"/>
        <end position="409"/>
    </location>
</feature>
<evidence type="ECO:0000256" key="1">
    <source>
        <dbReference type="SAM" id="MobiDB-lite"/>
    </source>
</evidence>
<accession>A0A327KS51</accession>
<dbReference type="Proteomes" id="UP000248863">
    <property type="component" value="Unassembled WGS sequence"/>
</dbReference>
<dbReference type="OrthoDB" id="38641at2"/>